<reference evidence="2" key="2">
    <citation type="submission" date="2025-09" db="UniProtKB">
        <authorList>
            <consortium name="Ensembl"/>
        </authorList>
    </citation>
    <scope>IDENTIFICATION</scope>
</reference>
<accession>A0A673KB01</accession>
<feature type="transmembrane region" description="Helical" evidence="1">
    <location>
        <begin position="33"/>
        <end position="54"/>
    </location>
</feature>
<feature type="transmembrane region" description="Helical" evidence="1">
    <location>
        <begin position="6"/>
        <end position="26"/>
    </location>
</feature>
<keyword evidence="3" id="KW-1185">Reference proteome</keyword>
<sequence length="107" mass="12680">FGPAIYFILQILGLLVWALIASTEYFRFSPFGWVMFVTVFYWLLTLFLLIIKLANGQIRQVPWTTVVGALLYSYIKYFFFFIYLHQIFLTYAGSACFSYKSWHRGDE</sequence>
<keyword evidence="1" id="KW-1133">Transmembrane helix</keyword>
<proteinExistence type="predicted"/>
<protein>
    <submittedName>
        <fullName evidence="2">CKLF-like MARVEL transmembrane domain containing 8a</fullName>
    </submittedName>
</protein>
<evidence type="ECO:0000313" key="2">
    <source>
        <dbReference type="Ensembl" id="ENSSRHP00000062897.1"/>
    </source>
</evidence>
<keyword evidence="1" id="KW-0812">Transmembrane</keyword>
<dbReference type="Ensembl" id="ENSSRHT00000064642.1">
    <property type="protein sequence ID" value="ENSSRHP00000062897.1"/>
    <property type="gene ID" value="ENSSRHG00000031354.1"/>
</dbReference>
<dbReference type="AlphaFoldDB" id="A0A673KB01"/>
<evidence type="ECO:0000313" key="3">
    <source>
        <dbReference type="Proteomes" id="UP000472270"/>
    </source>
</evidence>
<dbReference type="PRINTS" id="PR01884">
    <property type="entry name" value="MALPROTEIN"/>
</dbReference>
<dbReference type="InterPro" id="IPR013295">
    <property type="entry name" value="MAL"/>
</dbReference>
<keyword evidence="1" id="KW-0472">Membrane</keyword>
<reference evidence="2" key="1">
    <citation type="submission" date="2025-08" db="UniProtKB">
        <authorList>
            <consortium name="Ensembl"/>
        </authorList>
    </citation>
    <scope>IDENTIFICATION</scope>
</reference>
<evidence type="ECO:0000256" key="1">
    <source>
        <dbReference type="SAM" id="Phobius"/>
    </source>
</evidence>
<organism evidence="2 3">
    <name type="scientific">Sinocyclocheilus rhinocerous</name>
    <dbReference type="NCBI Taxonomy" id="307959"/>
    <lineage>
        <taxon>Eukaryota</taxon>
        <taxon>Metazoa</taxon>
        <taxon>Chordata</taxon>
        <taxon>Craniata</taxon>
        <taxon>Vertebrata</taxon>
        <taxon>Euteleostomi</taxon>
        <taxon>Actinopterygii</taxon>
        <taxon>Neopterygii</taxon>
        <taxon>Teleostei</taxon>
        <taxon>Ostariophysi</taxon>
        <taxon>Cypriniformes</taxon>
        <taxon>Cyprinidae</taxon>
        <taxon>Cyprininae</taxon>
        <taxon>Sinocyclocheilus</taxon>
    </lineage>
</organism>
<feature type="transmembrane region" description="Helical" evidence="1">
    <location>
        <begin position="74"/>
        <end position="97"/>
    </location>
</feature>
<name>A0A673KB01_9TELE</name>
<dbReference type="Proteomes" id="UP000472270">
    <property type="component" value="Unassembled WGS sequence"/>
</dbReference>